<dbReference type="EMBL" id="JAESWC010000014">
    <property type="protein sequence ID" value="MBL4937503.1"/>
    <property type="molecule type" value="Genomic_DNA"/>
</dbReference>
<keyword evidence="7" id="KW-0378">Hydrolase</keyword>
<name>A0ABS1TDQ1_9CLOT</name>
<keyword evidence="2 6" id="KW-0812">Transmembrane</keyword>
<dbReference type="InterPro" id="IPR001733">
    <property type="entry name" value="Peptidase_S26B"/>
</dbReference>
<evidence type="ECO:0000313" key="8">
    <source>
        <dbReference type="Proteomes" id="UP000632377"/>
    </source>
</evidence>
<protein>
    <recommendedName>
        <fullName evidence="5">Signal peptidase I</fullName>
        <ecNumber evidence="5">3.4.21.89</ecNumber>
    </recommendedName>
</protein>
<evidence type="ECO:0000256" key="1">
    <source>
        <dbReference type="ARBA" id="ARBA00004370"/>
    </source>
</evidence>
<dbReference type="Gene3D" id="2.10.109.10">
    <property type="entry name" value="Umud Fragment, subunit A"/>
    <property type="match status" value="1"/>
</dbReference>
<dbReference type="RefSeq" id="WP_202750247.1">
    <property type="nucleotide sequence ID" value="NZ_JAESWC010000014.1"/>
</dbReference>
<sequence length="177" mass="19963">MFKTIFKKLMDLLFIVVVVLIVFYLLINIRGMGQKDYIPGLGPYKIMSVLSGSMSPTFNAGDVIVGKTINPYDLKQGDIITFRFGNSLTTHRVINVINKDGKLLFNTKGDNNNVEDLESVGDENIISKYLFRVPLLGFVIMFMKGTAGVTTICFLIILSIFINVYKGRNKKGKKYRF</sequence>
<dbReference type="Proteomes" id="UP000632377">
    <property type="component" value="Unassembled WGS sequence"/>
</dbReference>
<dbReference type="EC" id="3.4.21.89" evidence="5"/>
<dbReference type="GO" id="GO:0009003">
    <property type="term" value="F:signal peptidase activity"/>
    <property type="evidence" value="ECO:0007669"/>
    <property type="project" value="UniProtKB-EC"/>
</dbReference>
<feature type="transmembrane region" description="Helical" evidence="6">
    <location>
        <begin position="12"/>
        <end position="29"/>
    </location>
</feature>
<dbReference type="NCBIfam" id="TIGR02228">
    <property type="entry name" value="sigpep_I_arch"/>
    <property type="match status" value="1"/>
</dbReference>
<gene>
    <name evidence="7" type="ORF">JK636_17420</name>
</gene>
<evidence type="ECO:0000256" key="4">
    <source>
        <dbReference type="ARBA" id="ARBA00023136"/>
    </source>
</evidence>
<dbReference type="PANTHER" id="PTHR10806">
    <property type="entry name" value="SIGNAL PEPTIDASE COMPLEX CATALYTIC SUBUNIT SEC11"/>
    <property type="match status" value="1"/>
</dbReference>
<reference evidence="7 8" key="1">
    <citation type="submission" date="2021-01" db="EMBL/GenBank/DDBJ databases">
        <title>Genome public.</title>
        <authorList>
            <person name="Liu C."/>
            <person name="Sun Q."/>
        </authorList>
    </citation>
    <scope>NUCLEOTIDE SEQUENCE [LARGE SCALE GENOMIC DNA]</scope>
    <source>
        <strain evidence="7 8">YIM B02515</strain>
    </source>
</reference>
<dbReference type="InterPro" id="IPR036286">
    <property type="entry name" value="LexA/Signal_pep-like_sf"/>
</dbReference>
<keyword evidence="8" id="KW-1185">Reference proteome</keyword>
<dbReference type="PRINTS" id="PR00728">
    <property type="entry name" value="SIGNALPTASE"/>
</dbReference>
<feature type="transmembrane region" description="Helical" evidence="6">
    <location>
        <begin position="135"/>
        <end position="165"/>
    </location>
</feature>
<comment type="subcellular location">
    <subcellularLocation>
        <location evidence="1">Membrane</location>
    </subcellularLocation>
</comment>
<organism evidence="7 8">
    <name type="scientific">Clostridium rhizosphaerae</name>
    <dbReference type="NCBI Taxonomy" id="2803861"/>
    <lineage>
        <taxon>Bacteria</taxon>
        <taxon>Bacillati</taxon>
        <taxon>Bacillota</taxon>
        <taxon>Clostridia</taxon>
        <taxon>Eubacteriales</taxon>
        <taxon>Clostridiaceae</taxon>
        <taxon>Clostridium</taxon>
    </lineage>
</organism>
<accession>A0ABS1TDQ1</accession>
<keyword evidence="3 6" id="KW-1133">Transmembrane helix</keyword>
<evidence type="ECO:0000256" key="6">
    <source>
        <dbReference type="SAM" id="Phobius"/>
    </source>
</evidence>
<dbReference type="CDD" id="cd06462">
    <property type="entry name" value="Peptidase_S24_S26"/>
    <property type="match status" value="1"/>
</dbReference>
<dbReference type="SUPFAM" id="SSF51306">
    <property type="entry name" value="LexA/Signal peptidase"/>
    <property type="match status" value="1"/>
</dbReference>
<evidence type="ECO:0000256" key="3">
    <source>
        <dbReference type="ARBA" id="ARBA00022989"/>
    </source>
</evidence>
<evidence type="ECO:0000256" key="5">
    <source>
        <dbReference type="NCBIfam" id="TIGR02228"/>
    </source>
</evidence>
<comment type="caution">
    <text evidence="7">The sequence shown here is derived from an EMBL/GenBank/DDBJ whole genome shotgun (WGS) entry which is preliminary data.</text>
</comment>
<dbReference type="PANTHER" id="PTHR10806:SF6">
    <property type="entry name" value="SIGNAL PEPTIDASE COMPLEX CATALYTIC SUBUNIT SEC11"/>
    <property type="match status" value="1"/>
</dbReference>
<evidence type="ECO:0000313" key="7">
    <source>
        <dbReference type="EMBL" id="MBL4937503.1"/>
    </source>
</evidence>
<keyword evidence="4 6" id="KW-0472">Membrane</keyword>
<evidence type="ECO:0000256" key="2">
    <source>
        <dbReference type="ARBA" id="ARBA00022692"/>
    </source>
</evidence>
<proteinExistence type="predicted"/>